<dbReference type="InterPro" id="IPR029060">
    <property type="entry name" value="PIN-like_dom_sf"/>
</dbReference>
<protein>
    <submittedName>
        <fullName evidence="9">PilT protein domain protein</fullName>
    </submittedName>
</protein>
<keyword evidence="3" id="KW-0540">Nuclease</keyword>
<dbReference type="KEGG" id="slp:Slip_0214"/>
<dbReference type="InterPro" id="IPR002716">
    <property type="entry name" value="PIN_dom"/>
</dbReference>
<sequence>MGQDAFMNKVVRAKRLLLDTNVIIYFLQGISPYDVLLHPLFILIEEGRLRAVISAITEAELLVGPLKKNDSEALAKVQLLLNEFPGLKVMPVSRQISQMGASIRAETNLPLPDALIIATAQADGCDAIIGNDRSWSRIHAPEVILLGDYT</sequence>
<dbReference type="GO" id="GO:0016787">
    <property type="term" value="F:hydrolase activity"/>
    <property type="evidence" value="ECO:0007669"/>
    <property type="project" value="UniProtKB-KW"/>
</dbReference>
<keyword evidence="6" id="KW-0460">Magnesium</keyword>
<keyword evidence="10" id="KW-1185">Reference proteome</keyword>
<organism evidence="9 10">
    <name type="scientific">Syntrophothermus lipocalidus (strain DSM 12680 / TGB-C1)</name>
    <dbReference type="NCBI Taxonomy" id="643648"/>
    <lineage>
        <taxon>Bacteria</taxon>
        <taxon>Bacillati</taxon>
        <taxon>Bacillota</taxon>
        <taxon>Clostridia</taxon>
        <taxon>Eubacteriales</taxon>
        <taxon>Syntrophomonadaceae</taxon>
        <taxon>Syntrophothermus</taxon>
    </lineage>
</organism>
<dbReference type="Pfam" id="PF01850">
    <property type="entry name" value="PIN"/>
    <property type="match status" value="1"/>
</dbReference>
<dbReference type="PANTHER" id="PTHR33653:SF1">
    <property type="entry name" value="RIBONUCLEASE VAPC2"/>
    <property type="match status" value="1"/>
</dbReference>
<dbReference type="OrthoDB" id="597982at2"/>
<evidence type="ECO:0000256" key="2">
    <source>
        <dbReference type="ARBA" id="ARBA00022649"/>
    </source>
</evidence>
<keyword evidence="4" id="KW-0479">Metal-binding</keyword>
<comment type="cofactor">
    <cofactor evidence="1">
        <name>Mg(2+)</name>
        <dbReference type="ChEBI" id="CHEBI:18420"/>
    </cofactor>
</comment>
<dbReference type="Gene3D" id="3.40.50.1010">
    <property type="entry name" value="5'-nuclease"/>
    <property type="match status" value="1"/>
</dbReference>
<name>D7CJB5_SYNLT</name>
<evidence type="ECO:0000256" key="7">
    <source>
        <dbReference type="ARBA" id="ARBA00038093"/>
    </source>
</evidence>
<dbReference type="GO" id="GO:0004518">
    <property type="term" value="F:nuclease activity"/>
    <property type="evidence" value="ECO:0007669"/>
    <property type="project" value="UniProtKB-KW"/>
</dbReference>
<dbReference type="HOGENOM" id="CLU_125353_0_0_9"/>
<evidence type="ECO:0000256" key="4">
    <source>
        <dbReference type="ARBA" id="ARBA00022723"/>
    </source>
</evidence>
<reference evidence="10" key="1">
    <citation type="journal article" date="2010" name="Stand. Genomic Sci.">
        <title>Complete genome sequence of Syntrophothermus lipocalidus type strain (TGB-C1T).</title>
        <authorList>
            <consortium name="US DOE Joint Genome Institute (JGI-PGF)"/>
            <person name="Djao O."/>
            <person name="Zhang X."/>
            <person name="Lucas S."/>
            <person name="Lapidus A."/>
            <person name="Glavina Del Rio T."/>
            <person name="Nolan M."/>
            <person name="Tice H."/>
            <person name="Cheng J."/>
            <person name="Han C."/>
            <person name="Tapia R."/>
            <person name="Goodwin L."/>
            <person name="Pitluck S."/>
            <person name="Liolios K."/>
            <person name="Ivanova N."/>
            <person name="Mavromatis K."/>
            <person name="Mikhailova N."/>
            <person name="Ovchinnikova G."/>
            <person name="Pati A."/>
            <person name="Brambilla E."/>
            <person name="Chen A."/>
            <person name="Palaniappan K."/>
            <person name="Land M."/>
            <person name="Hauser L."/>
            <person name="Chang Y."/>
            <person name="Jeffries C."/>
            <person name="Rohde M."/>
            <person name="Sikorski J."/>
            <person name="Spring S."/>
            <person name="Goker M."/>
            <person name="Detter J."/>
            <person name="Woyke T."/>
            <person name="Bristow J."/>
            <person name="Eisen J."/>
            <person name="Markowitz V."/>
            <person name="Hugenholtz P."/>
            <person name="Kyrpides N."/>
            <person name="Klenk H."/>
        </authorList>
    </citation>
    <scope>NUCLEOTIDE SEQUENCE [LARGE SCALE GENOMIC DNA]</scope>
    <source>
        <strain evidence="10">DSM 12680 / TGB-C1</strain>
    </source>
</reference>
<dbReference type="AlphaFoldDB" id="D7CJB5"/>
<dbReference type="PANTHER" id="PTHR33653">
    <property type="entry name" value="RIBONUCLEASE VAPC2"/>
    <property type="match status" value="1"/>
</dbReference>
<dbReference type="InterPro" id="IPR050556">
    <property type="entry name" value="Type_II_TA_system_RNase"/>
</dbReference>
<proteinExistence type="inferred from homology"/>
<gene>
    <name evidence="9" type="ordered locus">Slip_0214</name>
</gene>
<evidence type="ECO:0000256" key="6">
    <source>
        <dbReference type="ARBA" id="ARBA00022842"/>
    </source>
</evidence>
<evidence type="ECO:0000256" key="3">
    <source>
        <dbReference type="ARBA" id="ARBA00022722"/>
    </source>
</evidence>
<dbReference type="SUPFAM" id="SSF88723">
    <property type="entry name" value="PIN domain-like"/>
    <property type="match status" value="1"/>
</dbReference>
<dbReference type="EMBL" id="CP002048">
    <property type="protein sequence ID" value="ADI01004.1"/>
    <property type="molecule type" value="Genomic_DNA"/>
</dbReference>
<evidence type="ECO:0000313" key="10">
    <source>
        <dbReference type="Proteomes" id="UP000000378"/>
    </source>
</evidence>
<evidence type="ECO:0000313" key="9">
    <source>
        <dbReference type="EMBL" id="ADI01004.1"/>
    </source>
</evidence>
<keyword evidence="5" id="KW-0378">Hydrolase</keyword>
<dbReference type="Proteomes" id="UP000000378">
    <property type="component" value="Chromosome"/>
</dbReference>
<evidence type="ECO:0000256" key="1">
    <source>
        <dbReference type="ARBA" id="ARBA00001946"/>
    </source>
</evidence>
<reference evidence="9 10" key="2">
    <citation type="journal article" date="2010" name="Stand. Genomic Sci.">
        <title>Complete genome sequence of Syntrophothermus lipocalidus type strain (TGB-C1).</title>
        <authorList>
            <person name="Djao O.D."/>
            <person name="Zhang X."/>
            <person name="Lucas S."/>
            <person name="Lapidus A."/>
            <person name="Del Rio T.G."/>
            <person name="Nolan M."/>
            <person name="Tice H."/>
            <person name="Cheng J.F."/>
            <person name="Han C."/>
            <person name="Tapia R."/>
            <person name="Goodwin L."/>
            <person name="Pitluck S."/>
            <person name="Liolios K."/>
            <person name="Ivanova N."/>
            <person name="Mavromatis K."/>
            <person name="Mikhailova N."/>
            <person name="Ovchinnikova G."/>
            <person name="Pati A."/>
            <person name="Brambilla E."/>
            <person name="Chen A."/>
            <person name="Palaniappan K."/>
            <person name="Land M."/>
            <person name="Hauser L."/>
            <person name="Chang Y.J."/>
            <person name="Jeffries C.D."/>
            <person name="Rohde M."/>
            <person name="Sikorski J."/>
            <person name="Spring S."/>
            <person name="Goker M."/>
            <person name="Detter J.C."/>
            <person name="Woyke T."/>
            <person name="Bristow J."/>
            <person name="Eisen J.A."/>
            <person name="Markowitz V."/>
            <person name="Hugenholtz P."/>
            <person name="Kyrpides N.C."/>
            <person name="Klenk H.P."/>
        </authorList>
    </citation>
    <scope>NUCLEOTIDE SEQUENCE [LARGE SCALE GENOMIC DNA]</scope>
    <source>
        <strain evidence="10">DSM 12680 / TGB-C1</strain>
    </source>
</reference>
<dbReference type="GO" id="GO:0046872">
    <property type="term" value="F:metal ion binding"/>
    <property type="evidence" value="ECO:0007669"/>
    <property type="project" value="UniProtKB-KW"/>
</dbReference>
<dbReference type="eggNOG" id="COG1848">
    <property type="taxonomic scope" value="Bacteria"/>
</dbReference>
<feature type="domain" description="PIN" evidence="8">
    <location>
        <begin position="17"/>
        <end position="138"/>
    </location>
</feature>
<evidence type="ECO:0000256" key="5">
    <source>
        <dbReference type="ARBA" id="ARBA00022801"/>
    </source>
</evidence>
<comment type="similarity">
    <text evidence="7">Belongs to the PINc/VapC protein family.</text>
</comment>
<evidence type="ECO:0000259" key="8">
    <source>
        <dbReference type="Pfam" id="PF01850"/>
    </source>
</evidence>
<dbReference type="STRING" id="643648.Slip_0214"/>
<accession>D7CJB5</accession>
<keyword evidence="2" id="KW-1277">Toxin-antitoxin system</keyword>